<dbReference type="Proteomes" id="UP000054549">
    <property type="component" value="Unassembled WGS sequence"/>
</dbReference>
<feature type="compositionally biased region" description="Basic and acidic residues" evidence="1">
    <location>
        <begin position="47"/>
        <end position="56"/>
    </location>
</feature>
<dbReference type="OrthoDB" id="427969at2759"/>
<keyword evidence="4" id="KW-1185">Reference proteome</keyword>
<protein>
    <recommendedName>
        <fullName evidence="2">Protein kinase domain-containing protein</fullName>
    </recommendedName>
</protein>
<evidence type="ECO:0000256" key="1">
    <source>
        <dbReference type="SAM" id="MobiDB-lite"/>
    </source>
</evidence>
<dbReference type="InterPro" id="IPR027916">
    <property type="entry name" value="Kinase-like_dom_ROP"/>
</dbReference>
<sequence length="89" mass="10050">MISCRSQVYNLVQDLHRIGIVHGDLEPRNIGRARGGGFCLIDFSESRRHNCKESKASEPGTQATPTQNQCSELQALRNYLWKQQPQPPS</sequence>
<dbReference type="Pfam" id="PF14531">
    <property type="entry name" value="Kinase-like"/>
    <property type="match status" value="1"/>
</dbReference>
<evidence type="ECO:0000313" key="4">
    <source>
        <dbReference type="Proteomes" id="UP000054549"/>
    </source>
</evidence>
<proteinExistence type="predicted"/>
<feature type="compositionally biased region" description="Polar residues" evidence="1">
    <location>
        <begin position="59"/>
        <end position="68"/>
    </location>
</feature>
<dbReference type="HOGENOM" id="CLU_2454240_0_0_1"/>
<dbReference type="EMBL" id="KN818257">
    <property type="protein sequence ID" value="KIL63571.1"/>
    <property type="molecule type" value="Genomic_DNA"/>
</dbReference>
<evidence type="ECO:0000313" key="3">
    <source>
        <dbReference type="EMBL" id="KIL63571.1"/>
    </source>
</evidence>
<evidence type="ECO:0000259" key="2">
    <source>
        <dbReference type="PROSITE" id="PS50011"/>
    </source>
</evidence>
<dbReference type="AlphaFoldDB" id="A0A0C2X313"/>
<feature type="domain" description="Protein kinase" evidence="2">
    <location>
        <begin position="1"/>
        <end position="89"/>
    </location>
</feature>
<organism evidence="3 4">
    <name type="scientific">Amanita muscaria (strain Koide BX008)</name>
    <dbReference type="NCBI Taxonomy" id="946122"/>
    <lineage>
        <taxon>Eukaryota</taxon>
        <taxon>Fungi</taxon>
        <taxon>Dikarya</taxon>
        <taxon>Basidiomycota</taxon>
        <taxon>Agaricomycotina</taxon>
        <taxon>Agaricomycetes</taxon>
        <taxon>Agaricomycetidae</taxon>
        <taxon>Agaricales</taxon>
        <taxon>Pluteineae</taxon>
        <taxon>Amanitaceae</taxon>
        <taxon>Amanita</taxon>
    </lineage>
</organism>
<dbReference type="InterPro" id="IPR000719">
    <property type="entry name" value="Prot_kinase_dom"/>
</dbReference>
<dbReference type="GO" id="GO:0005524">
    <property type="term" value="F:ATP binding"/>
    <property type="evidence" value="ECO:0007669"/>
    <property type="project" value="InterPro"/>
</dbReference>
<accession>A0A0C2X313</accession>
<dbReference type="GO" id="GO:0004672">
    <property type="term" value="F:protein kinase activity"/>
    <property type="evidence" value="ECO:0007669"/>
    <property type="project" value="InterPro"/>
</dbReference>
<dbReference type="Gene3D" id="1.10.510.10">
    <property type="entry name" value="Transferase(Phosphotransferase) domain 1"/>
    <property type="match status" value="1"/>
</dbReference>
<dbReference type="STRING" id="946122.A0A0C2X313"/>
<name>A0A0C2X313_AMAMK</name>
<dbReference type="InParanoid" id="A0A0C2X313"/>
<gene>
    <name evidence="3" type="ORF">M378DRAFT_164244</name>
</gene>
<dbReference type="InterPro" id="IPR011009">
    <property type="entry name" value="Kinase-like_dom_sf"/>
</dbReference>
<reference evidence="3 4" key="1">
    <citation type="submission" date="2014-04" db="EMBL/GenBank/DDBJ databases">
        <title>Evolutionary Origins and Diversification of the Mycorrhizal Mutualists.</title>
        <authorList>
            <consortium name="DOE Joint Genome Institute"/>
            <consortium name="Mycorrhizal Genomics Consortium"/>
            <person name="Kohler A."/>
            <person name="Kuo A."/>
            <person name="Nagy L.G."/>
            <person name="Floudas D."/>
            <person name="Copeland A."/>
            <person name="Barry K.W."/>
            <person name="Cichocki N."/>
            <person name="Veneault-Fourrey C."/>
            <person name="LaButti K."/>
            <person name="Lindquist E.A."/>
            <person name="Lipzen A."/>
            <person name="Lundell T."/>
            <person name="Morin E."/>
            <person name="Murat C."/>
            <person name="Riley R."/>
            <person name="Ohm R."/>
            <person name="Sun H."/>
            <person name="Tunlid A."/>
            <person name="Henrissat B."/>
            <person name="Grigoriev I.V."/>
            <person name="Hibbett D.S."/>
            <person name="Martin F."/>
        </authorList>
    </citation>
    <scope>NUCLEOTIDE SEQUENCE [LARGE SCALE GENOMIC DNA]</scope>
    <source>
        <strain evidence="3 4">Koide BX008</strain>
    </source>
</reference>
<dbReference type="PROSITE" id="PS50011">
    <property type="entry name" value="PROTEIN_KINASE_DOM"/>
    <property type="match status" value="1"/>
</dbReference>
<dbReference type="SUPFAM" id="SSF56112">
    <property type="entry name" value="Protein kinase-like (PK-like)"/>
    <property type="match status" value="1"/>
</dbReference>
<feature type="region of interest" description="Disordered" evidence="1">
    <location>
        <begin position="47"/>
        <end position="68"/>
    </location>
</feature>